<protein>
    <submittedName>
        <fullName evidence="1">Uncharacterized protein</fullName>
    </submittedName>
</protein>
<proteinExistence type="predicted"/>
<comment type="caution">
    <text evidence="1">The sequence shown here is derived from an EMBL/GenBank/DDBJ whole genome shotgun (WGS) entry which is preliminary data.</text>
</comment>
<sequence>MERTLAEQYNSHLSPGCFLVAVQNRKGIKGLRCFEGTETWKLSQLSFLVSLKRNVAAIGSLRCYILNKSGCNDLQLMPDIMCDYEANSKIANFDLNQHFNEFEPVYNTGKSASLPLAKVIVVK</sequence>
<gene>
    <name evidence="1" type="ORF">BN9_088260</name>
</gene>
<dbReference type="Proteomes" id="UP000053237">
    <property type="component" value="Unassembled WGS sequence"/>
</dbReference>
<evidence type="ECO:0000313" key="1">
    <source>
        <dbReference type="EMBL" id="CCI10263.1"/>
    </source>
</evidence>
<keyword evidence="2" id="KW-1185">Reference proteome</keyword>
<dbReference type="EMBL" id="CAIX01000187">
    <property type="protein sequence ID" value="CCI10263.1"/>
    <property type="molecule type" value="Genomic_DNA"/>
</dbReference>
<dbReference type="InParanoid" id="A0A024FT50"/>
<accession>A0A024FT50</accession>
<organism evidence="1 2">
    <name type="scientific">Albugo candida</name>
    <dbReference type="NCBI Taxonomy" id="65357"/>
    <lineage>
        <taxon>Eukaryota</taxon>
        <taxon>Sar</taxon>
        <taxon>Stramenopiles</taxon>
        <taxon>Oomycota</taxon>
        <taxon>Peronosporomycetes</taxon>
        <taxon>Albuginales</taxon>
        <taxon>Albuginaceae</taxon>
        <taxon>Albugo</taxon>
    </lineage>
</organism>
<name>A0A024FT50_9STRA</name>
<dbReference type="AlphaFoldDB" id="A0A024FT50"/>
<evidence type="ECO:0000313" key="2">
    <source>
        <dbReference type="Proteomes" id="UP000053237"/>
    </source>
</evidence>
<reference evidence="1 2" key="1">
    <citation type="submission" date="2012-05" db="EMBL/GenBank/DDBJ databases">
        <title>Recombination and specialization in a pathogen metapopulation.</title>
        <authorList>
            <person name="Gardiner A."/>
            <person name="Kemen E."/>
            <person name="Schultz-Larsen T."/>
            <person name="MacLean D."/>
            <person name="Van Oosterhout C."/>
            <person name="Jones J.D.G."/>
        </authorList>
    </citation>
    <scope>NUCLEOTIDE SEQUENCE [LARGE SCALE GENOMIC DNA]</scope>
    <source>
        <strain evidence="1 2">Ac Nc2</strain>
    </source>
</reference>